<protein>
    <submittedName>
        <fullName evidence="2">Uncharacterized protein LOC142180758</fullName>
    </submittedName>
</protein>
<sequence length="484" mass="56010">MYSVDGFLDMEAESLQKGKRKRDTVSCREYYCYEFQIRDNETNKVVHCGRIFQQFIVDVYIKLETQRLDFFTFNQDLFRIEVLQGILDILRYGEREASKIGKKTFLPVTFIGGPRDMHRRYMDVIALMQCFRKPDLFITMTCNTSWPEIKEHLRSSDEVQNRPDLVSRVFRAKIEELIKDILKSLPHAHFLIILVDEEKLLTPESYDKFVCAELSDAIKDRYLYSLVTQHIMHGPCGSDTNTNINEIKEYQSARWVSPPEAAWRLFSFPISEMTPAVYHLQLHLEGQQFVSVKSSERHDINEYNFVPERITLSPAVREAKDCHFERNITVREEDLLLEAKLNTEQRKTYDKILNMIFSNQSGAFFIDGPGETGKTFLYRALLAVVRSKGFVTLAITTSGVAASILPGGRTAHSRFKFPTEIDEQYSCNISKQISLAALIHYAKLIVWDEVSMAKKKVIEAFDVLLKDLMDTKALFGGKSSCFRW</sequence>
<evidence type="ECO:0000313" key="2">
    <source>
        <dbReference type="RefSeq" id="XP_075108926.1"/>
    </source>
</evidence>
<evidence type="ECO:0000313" key="1">
    <source>
        <dbReference type="Proteomes" id="UP000790787"/>
    </source>
</evidence>
<dbReference type="RefSeq" id="XP_075108926.1">
    <property type="nucleotide sequence ID" value="XM_075252825.1"/>
</dbReference>
<proteinExistence type="predicted"/>
<gene>
    <name evidence="2" type="primary">LOC142180758</name>
</gene>
<reference evidence="2" key="2">
    <citation type="submission" date="2025-08" db="UniProtKB">
        <authorList>
            <consortium name="RefSeq"/>
        </authorList>
    </citation>
    <scope>IDENTIFICATION</scope>
    <source>
        <tissue evidence="2">Leaf</tissue>
    </source>
</reference>
<reference evidence="1" key="1">
    <citation type="journal article" date="2014" name="Nat. Commun.">
        <title>The tobacco genome sequence and its comparison with those of tomato and potato.</title>
        <authorList>
            <person name="Sierro N."/>
            <person name="Battey J.N."/>
            <person name="Ouadi S."/>
            <person name="Bakaher N."/>
            <person name="Bovet L."/>
            <person name="Willig A."/>
            <person name="Goepfert S."/>
            <person name="Peitsch M.C."/>
            <person name="Ivanov N.V."/>
        </authorList>
    </citation>
    <scope>NUCLEOTIDE SEQUENCE [LARGE SCALE GENOMIC DNA]</scope>
</reference>
<keyword evidence="1" id="KW-1185">Reference proteome</keyword>
<accession>A0AC58UHF7</accession>
<name>A0AC58UHF7_TOBAC</name>
<organism evidence="1 2">
    <name type="scientific">Nicotiana tabacum</name>
    <name type="common">Common tobacco</name>
    <dbReference type="NCBI Taxonomy" id="4097"/>
    <lineage>
        <taxon>Eukaryota</taxon>
        <taxon>Viridiplantae</taxon>
        <taxon>Streptophyta</taxon>
        <taxon>Embryophyta</taxon>
        <taxon>Tracheophyta</taxon>
        <taxon>Spermatophyta</taxon>
        <taxon>Magnoliopsida</taxon>
        <taxon>eudicotyledons</taxon>
        <taxon>Gunneridae</taxon>
        <taxon>Pentapetalae</taxon>
        <taxon>asterids</taxon>
        <taxon>lamiids</taxon>
        <taxon>Solanales</taxon>
        <taxon>Solanaceae</taxon>
        <taxon>Nicotianoideae</taxon>
        <taxon>Nicotianeae</taxon>
        <taxon>Nicotiana</taxon>
    </lineage>
</organism>
<dbReference type="Proteomes" id="UP000790787">
    <property type="component" value="Chromosome 5"/>
</dbReference>